<dbReference type="PANTHER" id="PTHR47870">
    <property type="entry name" value="CYTOCHROME C-TYPE BIOGENESIS PROTEIN CCMH"/>
    <property type="match status" value="1"/>
</dbReference>
<keyword evidence="7" id="KW-0472">Membrane</keyword>
<feature type="domain" description="CcmH/CycL/Ccl2/NrfF N-terminal" evidence="9">
    <location>
        <begin position="10"/>
        <end position="137"/>
    </location>
</feature>
<feature type="transmembrane region" description="Helical" evidence="7">
    <location>
        <begin position="105"/>
        <end position="123"/>
    </location>
</feature>
<evidence type="ECO:0000313" key="10">
    <source>
        <dbReference type="EMBL" id="MCK0537683.1"/>
    </source>
</evidence>
<feature type="compositionally biased region" description="Acidic residues" evidence="8">
    <location>
        <begin position="134"/>
        <end position="147"/>
    </location>
</feature>
<evidence type="ECO:0000256" key="6">
    <source>
        <dbReference type="ARBA" id="ARBA00023004"/>
    </source>
</evidence>
<evidence type="ECO:0000256" key="5">
    <source>
        <dbReference type="ARBA" id="ARBA00022748"/>
    </source>
</evidence>
<keyword evidence="11" id="KW-1185">Reference proteome</keyword>
<name>A0ABT0E767_9GAMM</name>
<evidence type="ECO:0000256" key="4">
    <source>
        <dbReference type="ARBA" id="ARBA00022729"/>
    </source>
</evidence>
<organism evidence="10 11">
    <name type="scientific">Alcanivorax quisquiliarum</name>
    <dbReference type="NCBI Taxonomy" id="2933565"/>
    <lineage>
        <taxon>Bacteria</taxon>
        <taxon>Pseudomonadati</taxon>
        <taxon>Pseudomonadota</taxon>
        <taxon>Gammaproteobacteria</taxon>
        <taxon>Oceanospirillales</taxon>
        <taxon>Alcanivoracaceae</taxon>
        <taxon>Alcanivorax</taxon>
    </lineage>
</organism>
<keyword evidence="7" id="KW-1133">Transmembrane helix</keyword>
<feature type="chain" id="PRO_5044989361" description="Cytochrome c-type biogenesis protein" evidence="7">
    <location>
        <begin position="22"/>
        <end position="156"/>
    </location>
</feature>
<dbReference type="InterPro" id="IPR005616">
    <property type="entry name" value="CcmH/CycL/Ccl2/NrfF_N"/>
</dbReference>
<proteinExistence type="inferred from homology"/>
<protein>
    <recommendedName>
        <fullName evidence="7">Cytochrome c-type biogenesis protein</fullName>
    </recommendedName>
</protein>
<evidence type="ECO:0000256" key="8">
    <source>
        <dbReference type="SAM" id="MobiDB-lite"/>
    </source>
</evidence>
<keyword evidence="5" id="KW-0201">Cytochrome c-type biogenesis</keyword>
<evidence type="ECO:0000256" key="1">
    <source>
        <dbReference type="ARBA" id="ARBA00010342"/>
    </source>
</evidence>
<dbReference type="PANTHER" id="PTHR47870:SF1">
    <property type="entry name" value="CYTOCHROME C-TYPE BIOGENESIS PROTEIN CCMH"/>
    <property type="match status" value="1"/>
</dbReference>
<keyword evidence="4 7" id="KW-0732">Signal</keyword>
<accession>A0ABT0E767</accession>
<dbReference type="CDD" id="cd16378">
    <property type="entry name" value="CcmH_N"/>
    <property type="match status" value="1"/>
</dbReference>
<evidence type="ECO:0000256" key="7">
    <source>
        <dbReference type="RuleBase" id="RU364112"/>
    </source>
</evidence>
<comment type="caution">
    <text evidence="10">The sequence shown here is derived from an EMBL/GenBank/DDBJ whole genome shotgun (WGS) entry which is preliminary data.</text>
</comment>
<comment type="function">
    <text evidence="7">Possible subunit of a heme lyase.</text>
</comment>
<evidence type="ECO:0000313" key="11">
    <source>
        <dbReference type="Proteomes" id="UP001165524"/>
    </source>
</evidence>
<dbReference type="Pfam" id="PF03918">
    <property type="entry name" value="CcmH"/>
    <property type="match status" value="1"/>
</dbReference>
<dbReference type="Gene3D" id="1.10.8.640">
    <property type="entry name" value="Cytochrome C biogenesis protein"/>
    <property type="match status" value="1"/>
</dbReference>
<dbReference type="RefSeq" id="WP_246951518.1">
    <property type="nucleotide sequence ID" value="NZ_JALKII010000004.1"/>
</dbReference>
<dbReference type="InterPro" id="IPR051263">
    <property type="entry name" value="C-type_cytochrome_biogenesis"/>
</dbReference>
<evidence type="ECO:0000256" key="2">
    <source>
        <dbReference type="ARBA" id="ARBA00022617"/>
    </source>
</evidence>
<dbReference type="Proteomes" id="UP001165524">
    <property type="component" value="Unassembled WGS sequence"/>
</dbReference>
<evidence type="ECO:0000256" key="3">
    <source>
        <dbReference type="ARBA" id="ARBA00022723"/>
    </source>
</evidence>
<keyword evidence="3 7" id="KW-0479">Metal-binding</keyword>
<comment type="similarity">
    <text evidence="1 7">Belongs to the CcmH/CycL/Ccl2/NrfF family.</text>
</comment>
<dbReference type="EMBL" id="JALKII010000004">
    <property type="protein sequence ID" value="MCK0537683.1"/>
    <property type="molecule type" value="Genomic_DNA"/>
</dbReference>
<keyword evidence="2 7" id="KW-0349">Heme</keyword>
<evidence type="ECO:0000259" key="9">
    <source>
        <dbReference type="Pfam" id="PF03918"/>
    </source>
</evidence>
<dbReference type="InterPro" id="IPR038297">
    <property type="entry name" value="CcmH/CycL/NrfF/Ccl2_sf"/>
</dbReference>
<feature type="signal peptide" evidence="7">
    <location>
        <begin position="1"/>
        <end position="21"/>
    </location>
</feature>
<gene>
    <name evidence="10" type="ORF">MU846_08165</name>
</gene>
<keyword evidence="7" id="KW-0812">Transmembrane</keyword>
<sequence length="156" mass="17458">MIRLLKHALLVCLFFPTLALSAIDVYEFDTAEQEARFRSLTQELRCPKCQNQSIADSDADIASDMRARTATMVREGATDKEVVEFFRARYGDFVSYRPPLALNTVLLWFGPAVVLLLGGWLVVRQLRRASAAPLDDDEIAQPPEADEDDRHGSSGQ</sequence>
<keyword evidence="6 7" id="KW-0408">Iron</keyword>
<reference evidence="10" key="1">
    <citation type="submission" date="2022-04" db="EMBL/GenBank/DDBJ databases">
        <title>Alcanivorax sp. CY1518 draft genome sequence.</title>
        <authorList>
            <person name="Zhao G."/>
            <person name="An M."/>
        </authorList>
    </citation>
    <scope>NUCLEOTIDE SEQUENCE</scope>
    <source>
        <strain evidence="10">CY1518</strain>
    </source>
</reference>
<feature type="region of interest" description="Disordered" evidence="8">
    <location>
        <begin position="133"/>
        <end position="156"/>
    </location>
</feature>